<evidence type="ECO:0000313" key="1">
    <source>
        <dbReference type="EMBL" id="CAE6423168.1"/>
    </source>
</evidence>
<protein>
    <submittedName>
        <fullName evidence="1">Uncharacterized protein</fullName>
    </submittedName>
</protein>
<comment type="caution">
    <text evidence="1">The sequence shown here is derived from an EMBL/GenBank/DDBJ whole genome shotgun (WGS) entry which is preliminary data.</text>
</comment>
<sequence>MSIATLGPIVMSPVVSGPFECFGEGLLYRGIKCEHPKTLKNLLMPTKSSKPTAIRDKDRPRMWWRAQCIHYGLPSPPYSTISAYRACLERALRQRGSLKRPQQLIELEIEQNAAFRRLNPQAAYEFNVNCQHYPEGETSQSTHPNKL</sequence>
<organism evidence="1 2">
    <name type="scientific">Rhizoctonia solani</name>
    <dbReference type="NCBI Taxonomy" id="456999"/>
    <lineage>
        <taxon>Eukaryota</taxon>
        <taxon>Fungi</taxon>
        <taxon>Dikarya</taxon>
        <taxon>Basidiomycota</taxon>
        <taxon>Agaricomycotina</taxon>
        <taxon>Agaricomycetes</taxon>
        <taxon>Cantharellales</taxon>
        <taxon>Ceratobasidiaceae</taxon>
        <taxon>Rhizoctonia</taxon>
    </lineage>
</organism>
<gene>
    <name evidence="1" type="ORF">RDB_LOCUS55578</name>
</gene>
<reference evidence="1" key="1">
    <citation type="submission" date="2021-01" db="EMBL/GenBank/DDBJ databases">
        <authorList>
            <person name="Kaushik A."/>
        </authorList>
    </citation>
    <scope>NUCLEOTIDE SEQUENCE</scope>
    <source>
        <strain evidence="1">AG2-2IIIB</strain>
    </source>
</reference>
<name>A0A8H2XGA6_9AGAM</name>
<dbReference type="Proteomes" id="UP000663843">
    <property type="component" value="Unassembled WGS sequence"/>
</dbReference>
<proteinExistence type="predicted"/>
<accession>A0A8H2XGA6</accession>
<dbReference type="EMBL" id="CAJMWT010001861">
    <property type="protein sequence ID" value="CAE6423168.1"/>
    <property type="molecule type" value="Genomic_DNA"/>
</dbReference>
<dbReference type="AlphaFoldDB" id="A0A8H2XGA6"/>
<evidence type="ECO:0000313" key="2">
    <source>
        <dbReference type="Proteomes" id="UP000663843"/>
    </source>
</evidence>